<dbReference type="EMBL" id="CP024789">
    <property type="protein sequence ID" value="AUB43222.1"/>
    <property type="molecule type" value="Genomic_DNA"/>
</dbReference>
<geneLocation type="plasmid" evidence="2">
    <name>pnfsy04</name>
</geneLocation>
<gene>
    <name evidence="1" type="ORF">COO91_09395</name>
</gene>
<proteinExistence type="predicted"/>
<reference evidence="1 2" key="1">
    <citation type="submission" date="2017-11" db="EMBL/GenBank/DDBJ databases">
        <title>Complete genome of a free-living desiccation-tolerant cyanobacterium and its photosynthetic adaptation to extreme terrestrial habitat.</title>
        <authorList>
            <person name="Shang J."/>
        </authorList>
    </citation>
    <scope>NUCLEOTIDE SEQUENCE [LARGE SCALE GENOMIC DNA]</scope>
    <source>
        <strain evidence="1 2">CCNUN1</strain>
        <plasmid evidence="2">pnfsy04</plasmid>
    </source>
</reference>
<sequence length="86" mass="9800">MNVDSAIDWDEIFEYLPGTVVELKNNPGVLHQIDYYETTMVPPIWLVNDPRPRYPHELQIVSRRNIQVCDIGSQVVAFRASAASSI</sequence>
<dbReference type="Proteomes" id="UP000232003">
    <property type="component" value="Plasmid pNFSY04"/>
</dbReference>
<evidence type="ECO:0000313" key="1">
    <source>
        <dbReference type="EMBL" id="AUB43222.1"/>
    </source>
</evidence>
<accession>A0A2K8T6A2</accession>
<dbReference type="OrthoDB" id="574153at2"/>
<dbReference type="RefSeq" id="WP_100903426.1">
    <property type="nucleotide sequence ID" value="NZ_CAWNNC010000005.1"/>
</dbReference>
<dbReference type="AlphaFoldDB" id="A0A2K8T6A2"/>
<organism evidence="1 2">
    <name type="scientific">Nostoc flagelliforme CCNUN1</name>
    <dbReference type="NCBI Taxonomy" id="2038116"/>
    <lineage>
        <taxon>Bacteria</taxon>
        <taxon>Bacillati</taxon>
        <taxon>Cyanobacteriota</taxon>
        <taxon>Cyanophyceae</taxon>
        <taxon>Nostocales</taxon>
        <taxon>Nostocaceae</taxon>
        <taxon>Nostoc</taxon>
    </lineage>
</organism>
<name>A0A2K8T6A2_9NOSO</name>
<evidence type="ECO:0000313" key="2">
    <source>
        <dbReference type="Proteomes" id="UP000232003"/>
    </source>
</evidence>
<keyword evidence="1" id="KW-0614">Plasmid</keyword>
<protein>
    <submittedName>
        <fullName evidence="1">Uncharacterized protein</fullName>
    </submittedName>
</protein>
<keyword evidence="2" id="KW-1185">Reference proteome</keyword>
<dbReference type="KEGG" id="nfl:COO91_09395"/>